<dbReference type="EMBL" id="BAAALT010000068">
    <property type="protein sequence ID" value="GAA1803753.1"/>
    <property type="molecule type" value="Genomic_DNA"/>
</dbReference>
<feature type="region of interest" description="Disordered" evidence="1">
    <location>
        <begin position="92"/>
        <end position="123"/>
    </location>
</feature>
<comment type="caution">
    <text evidence="3">The sequence shown here is derived from an EMBL/GenBank/DDBJ whole genome shotgun (WGS) entry which is preliminary data.</text>
</comment>
<sequence length="151" mass="16231">MPGPPHIALPGTSRGGAVTLGGVRVLWTPGWIARHAAMLILVTIFLGLGWWQISRAIGGNLLSYAYAVEWPVFAGFVVYVWLREVRRALAGPPPAAAPDAGQAAAPRRPARQRSQAAYDDSDDPELAAYNDYLAWLNANPHASATDYPGRT</sequence>
<gene>
    <name evidence="3" type="ORF">GCM10009682_26970</name>
</gene>
<keyword evidence="2" id="KW-0472">Membrane</keyword>
<keyword evidence="2" id="KW-0812">Transmembrane</keyword>
<name>A0ABN2M1U5_9ACTN</name>
<evidence type="ECO:0000256" key="2">
    <source>
        <dbReference type="SAM" id="Phobius"/>
    </source>
</evidence>
<evidence type="ECO:0008006" key="5">
    <source>
        <dbReference type="Google" id="ProtNLM"/>
    </source>
</evidence>
<accession>A0ABN2M1U5</accession>
<keyword evidence="2" id="KW-1133">Transmembrane helix</keyword>
<protein>
    <recommendedName>
        <fullName evidence="5">DNA-binding transcriptional regulator of glucitol operon</fullName>
    </recommendedName>
</protein>
<organism evidence="3 4">
    <name type="scientific">Luedemannella flava</name>
    <dbReference type="NCBI Taxonomy" id="349316"/>
    <lineage>
        <taxon>Bacteria</taxon>
        <taxon>Bacillati</taxon>
        <taxon>Actinomycetota</taxon>
        <taxon>Actinomycetes</taxon>
        <taxon>Micromonosporales</taxon>
        <taxon>Micromonosporaceae</taxon>
        <taxon>Luedemannella</taxon>
    </lineage>
</organism>
<evidence type="ECO:0000256" key="1">
    <source>
        <dbReference type="SAM" id="MobiDB-lite"/>
    </source>
</evidence>
<feature type="transmembrane region" description="Helical" evidence="2">
    <location>
        <begin position="31"/>
        <end position="51"/>
    </location>
</feature>
<feature type="transmembrane region" description="Helical" evidence="2">
    <location>
        <begin position="63"/>
        <end position="82"/>
    </location>
</feature>
<feature type="compositionally biased region" description="Low complexity" evidence="1">
    <location>
        <begin position="97"/>
        <end position="117"/>
    </location>
</feature>
<evidence type="ECO:0000313" key="4">
    <source>
        <dbReference type="Proteomes" id="UP001500218"/>
    </source>
</evidence>
<proteinExistence type="predicted"/>
<reference evidence="3 4" key="1">
    <citation type="journal article" date="2019" name="Int. J. Syst. Evol. Microbiol.">
        <title>The Global Catalogue of Microorganisms (GCM) 10K type strain sequencing project: providing services to taxonomists for standard genome sequencing and annotation.</title>
        <authorList>
            <consortium name="The Broad Institute Genomics Platform"/>
            <consortium name="The Broad Institute Genome Sequencing Center for Infectious Disease"/>
            <person name="Wu L."/>
            <person name="Ma J."/>
        </authorList>
    </citation>
    <scope>NUCLEOTIDE SEQUENCE [LARGE SCALE GENOMIC DNA]</scope>
    <source>
        <strain evidence="3 4">JCM 13250</strain>
    </source>
</reference>
<keyword evidence="4" id="KW-1185">Reference proteome</keyword>
<evidence type="ECO:0000313" key="3">
    <source>
        <dbReference type="EMBL" id="GAA1803753.1"/>
    </source>
</evidence>
<dbReference type="Proteomes" id="UP001500218">
    <property type="component" value="Unassembled WGS sequence"/>
</dbReference>